<evidence type="ECO:0000313" key="4">
    <source>
        <dbReference type="Proteomes" id="UP000799779"/>
    </source>
</evidence>
<gene>
    <name evidence="3" type="ORF">P154DRAFT_525677</name>
</gene>
<dbReference type="PANTHER" id="PTHR35895">
    <property type="entry name" value="CHROMOSOME 16, WHOLE GENOME SHOTGUN SEQUENCE"/>
    <property type="match status" value="1"/>
</dbReference>
<dbReference type="PANTHER" id="PTHR35895:SF1">
    <property type="entry name" value="LIPID-BINDING SERUM GLYCOPROTEIN C-TERMINAL DOMAIN-CONTAINING PROTEIN"/>
    <property type="match status" value="1"/>
</dbReference>
<protein>
    <submittedName>
        <fullName evidence="3">Uncharacterized protein</fullName>
    </submittedName>
</protein>
<name>A0A6A5W319_9PLEO</name>
<dbReference type="Pfam" id="PF12505">
    <property type="entry name" value="DUF3712"/>
    <property type="match status" value="1"/>
</dbReference>
<proteinExistence type="predicted"/>
<evidence type="ECO:0000256" key="1">
    <source>
        <dbReference type="SAM" id="MobiDB-lite"/>
    </source>
</evidence>
<keyword evidence="4" id="KW-1185">Reference proteome</keyword>
<evidence type="ECO:0000313" key="3">
    <source>
        <dbReference type="EMBL" id="KAF1996243.1"/>
    </source>
</evidence>
<dbReference type="AlphaFoldDB" id="A0A6A5W319"/>
<feature type="transmembrane region" description="Helical" evidence="2">
    <location>
        <begin position="56"/>
        <end position="79"/>
    </location>
</feature>
<feature type="compositionally biased region" description="Basic and acidic residues" evidence="1">
    <location>
        <begin position="1"/>
        <end position="10"/>
    </location>
</feature>
<reference evidence="3" key="1">
    <citation type="journal article" date="2020" name="Stud. Mycol.">
        <title>101 Dothideomycetes genomes: a test case for predicting lifestyles and emergence of pathogens.</title>
        <authorList>
            <person name="Haridas S."/>
            <person name="Albert R."/>
            <person name="Binder M."/>
            <person name="Bloem J."/>
            <person name="Labutti K."/>
            <person name="Salamov A."/>
            <person name="Andreopoulos B."/>
            <person name="Baker S."/>
            <person name="Barry K."/>
            <person name="Bills G."/>
            <person name="Bluhm B."/>
            <person name="Cannon C."/>
            <person name="Castanera R."/>
            <person name="Culley D."/>
            <person name="Daum C."/>
            <person name="Ezra D."/>
            <person name="Gonzalez J."/>
            <person name="Henrissat B."/>
            <person name="Kuo A."/>
            <person name="Liang C."/>
            <person name="Lipzen A."/>
            <person name="Lutzoni F."/>
            <person name="Magnuson J."/>
            <person name="Mondo S."/>
            <person name="Nolan M."/>
            <person name="Ohm R."/>
            <person name="Pangilinan J."/>
            <person name="Park H.-J."/>
            <person name="Ramirez L."/>
            <person name="Alfaro M."/>
            <person name="Sun H."/>
            <person name="Tritt A."/>
            <person name="Yoshinaga Y."/>
            <person name="Zwiers L.-H."/>
            <person name="Turgeon B."/>
            <person name="Goodwin S."/>
            <person name="Spatafora J."/>
            <person name="Crous P."/>
            <person name="Grigoriev I."/>
        </authorList>
    </citation>
    <scope>NUCLEOTIDE SEQUENCE</scope>
    <source>
        <strain evidence="3">CBS 123094</strain>
    </source>
</reference>
<keyword evidence="2" id="KW-1133">Transmembrane helix</keyword>
<dbReference type="SUPFAM" id="SSF117070">
    <property type="entry name" value="LEA14-like"/>
    <property type="match status" value="1"/>
</dbReference>
<feature type="region of interest" description="Disordered" evidence="1">
    <location>
        <begin position="1"/>
        <end position="38"/>
    </location>
</feature>
<keyword evidence="2" id="KW-0812">Transmembrane</keyword>
<sequence>MDDKHERPVTEEVVSSNGHAHESAPPRKRGLMNTLYPPGPKPGAAPRVKNHCLKFWWCDCCVLIVIILVVVLPIIYVAIPHKAQKDINKSTLQVLSEEVTSPTSDSIHLKLLTVAKSSSSFHPTLDGFSATLSLKDKEPFLTIDIPKTKANAETNITVEQDLKISSMDRFTEYTMTVMGTESFDVYLNGKTTVHQKGLQGIDVDYNKVVTMKGLNKLTGLNITSIKILSGAKEILSDGSNMVGRVFIPNPSVLTLDLGNVTMDLAVDDTKIGYALLPNLILKPGDNNVDMQAHVDQLKVIQVITANYTTGVIPLSITGNSSVHTGQHLTYYEAAIKHNLVVVDLNVEPALAAVGINVTALTSGS</sequence>
<dbReference type="GO" id="GO:0000329">
    <property type="term" value="C:fungal-type vacuole membrane"/>
    <property type="evidence" value="ECO:0007669"/>
    <property type="project" value="InterPro"/>
</dbReference>
<dbReference type="OrthoDB" id="10039566at2759"/>
<dbReference type="InterPro" id="IPR046368">
    <property type="entry name" value="Tag1"/>
</dbReference>
<dbReference type="Proteomes" id="UP000799779">
    <property type="component" value="Unassembled WGS sequence"/>
</dbReference>
<accession>A0A6A5W319</accession>
<dbReference type="EMBL" id="ML977627">
    <property type="protein sequence ID" value="KAF1996243.1"/>
    <property type="molecule type" value="Genomic_DNA"/>
</dbReference>
<evidence type="ECO:0000256" key="2">
    <source>
        <dbReference type="SAM" id="Phobius"/>
    </source>
</evidence>
<dbReference type="InterPro" id="IPR022185">
    <property type="entry name" value="DUF3712"/>
</dbReference>
<organism evidence="3 4">
    <name type="scientific">Amniculicola lignicola CBS 123094</name>
    <dbReference type="NCBI Taxonomy" id="1392246"/>
    <lineage>
        <taxon>Eukaryota</taxon>
        <taxon>Fungi</taxon>
        <taxon>Dikarya</taxon>
        <taxon>Ascomycota</taxon>
        <taxon>Pezizomycotina</taxon>
        <taxon>Dothideomycetes</taxon>
        <taxon>Pleosporomycetidae</taxon>
        <taxon>Pleosporales</taxon>
        <taxon>Amniculicolaceae</taxon>
        <taxon>Amniculicola</taxon>
    </lineage>
</organism>
<keyword evidence="2" id="KW-0472">Membrane</keyword>